<dbReference type="SUPFAM" id="SSF141571">
    <property type="entry name" value="Pentapeptide repeat-like"/>
    <property type="match status" value="1"/>
</dbReference>
<dbReference type="Pfam" id="PF00805">
    <property type="entry name" value="Pentapeptide"/>
    <property type="match status" value="4"/>
</dbReference>
<dbReference type="AlphaFoldDB" id="A0A2D0JJ81"/>
<keyword evidence="1" id="KW-0677">Repeat</keyword>
<dbReference type="InterPro" id="IPR001646">
    <property type="entry name" value="5peptide_repeat"/>
</dbReference>
<evidence type="ECO:0000313" key="2">
    <source>
        <dbReference type="EMBL" id="PHM45225.1"/>
    </source>
</evidence>
<evidence type="ECO:0000256" key="1">
    <source>
        <dbReference type="ARBA" id="ARBA00022737"/>
    </source>
</evidence>
<sequence length="212" mass="23465">MDKEKFGVHQSQSFTGNQFEFVDFCDSDFGKKNLNEAIFLSCGFFNKDSDSGCSFYGSKIRNAKFINCDLTLCNFAFADLFGAEFTNCRLIGTSFENASFSEQLTRKKYFCSGKIEDSNLSNASLAGLILENCSLRGNRWYETDITKTDFSGADLSDGEFSGIRWSDGNFTGSDLRGASLQGLDIRKVDLSGVRLDAWQISQLASELGIIVS</sequence>
<protein>
    <recommendedName>
        <fullName evidence="4">Pentapeptide repeat-containing protein</fullName>
    </recommendedName>
</protein>
<reference evidence="2 3" key="1">
    <citation type="journal article" date="2017" name="Nat. Microbiol.">
        <title>Natural product diversity associated with the nematode symbionts Photorhabdus and Xenorhabdus.</title>
        <authorList>
            <person name="Tobias N.J."/>
            <person name="Wolff H."/>
            <person name="Djahanschiri B."/>
            <person name="Grundmann F."/>
            <person name="Kronenwerth M."/>
            <person name="Shi Y.M."/>
            <person name="Simonyi S."/>
            <person name="Grun P."/>
            <person name="Shapiro-Ilan D."/>
            <person name="Pidot S.J."/>
            <person name="Stinear T.P."/>
            <person name="Ebersberger I."/>
            <person name="Bode H.B."/>
        </authorList>
    </citation>
    <scope>NUCLEOTIDE SEQUENCE [LARGE SCALE GENOMIC DNA]</scope>
    <source>
        <strain evidence="2 3">DSM 17902</strain>
    </source>
</reference>
<gene>
    <name evidence="2" type="ORF">Xmir_04335</name>
</gene>
<name>A0A2D0JJ81_9GAMM</name>
<dbReference type="PANTHER" id="PTHR47485:SF1">
    <property type="entry name" value="THYLAKOID LUMENAL 17.4 KDA PROTEIN, CHLOROPLASTIC"/>
    <property type="match status" value="1"/>
</dbReference>
<proteinExistence type="predicted"/>
<dbReference type="PANTHER" id="PTHR47485">
    <property type="entry name" value="THYLAKOID LUMENAL 17.4 KDA PROTEIN, CHLOROPLASTIC"/>
    <property type="match status" value="1"/>
</dbReference>
<comment type="caution">
    <text evidence="2">The sequence shown here is derived from an EMBL/GenBank/DDBJ whole genome shotgun (WGS) entry which is preliminary data.</text>
</comment>
<keyword evidence="3" id="KW-1185">Reference proteome</keyword>
<dbReference type="RefSeq" id="WP_099116054.1">
    <property type="nucleotide sequence ID" value="NZ_CAWNQI010000089.1"/>
</dbReference>
<evidence type="ECO:0008006" key="4">
    <source>
        <dbReference type="Google" id="ProtNLM"/>
    </source>
</evidence>
<evidence type="ECO:0000313" key="3">
    <source>
        <dbReference type="Proteomes" id="UP000221980"/>
    </source>
</evidence>
<accession>A0A2D0JJ81</accession>
<dbReference type="Proteomes" id="UP000221980">
    <property type="component" value="Unassembled WGS sequence"/>
</dbReference>
<organism evidence="2 3">
    <name type="scientific">Xenorhabdus miraniensis</name>
    <dbReference type="NCBI Taxonomy" id="351674"/>
    <lineage>
        <taxon>Bacteria</taxon>
        <taxon>Pseudomonadati</taxon>
        <taxon>Pseudomonadota</taxon>
        <taxon>Gammaproteobacteria</taxon>
        <taxon>Enterobacterales</taxon>
        <taxon>Morganellaceae</taxon>
        <taxon>Xenorhabdus</taxon>
    </lineage>
</organism>
<dbReference type="EMBL" id="NITZ01000054">
    <property type="protein sequence ID" value="PHM45225.1"/>
    <property type="molecule type" value="Genomic_DNA"/>
</dbReference>
<dbReference type="Gene3D" id="2.160.20.80">
    <property type="entry name" value="E3 ubiquitin-protein ligase SopA"/>
    <property type="match status" value="1"/>
</dbReference>
<dbReference type="OrthoDB" id="156143at2"/>